<proteinExistence type="predicted"/>
<reference evidence="1" key="1">
    <citation type="submission" date="2019-10" db="EMBL/GenBank/DDBJ databases">
        <authorList>
            <person name="Zhang R."/>
            <person name="Pan Y."/>
            <person name="Wang J."/>
            <person name="Ma R."/>
            <person name="Yu S."/>
        </authorList>
    </citation>
    <scope>NUCLEOTIDE SEQUENCE</scope>
    <source>
        <strain evidence="1">LA-IB0</strain>
        <tissue evidence="1">Leaf</tissue>
    </source>
</reference>
<organism evidence="1 2">
    <name type="scientific">Buddleja alternifolia</name>
    <dbReference type="NCBI Taxonomy" id="168488"/>
    <lineage>
        <taxon>Eukaryota</taxon>
        <taxon>Viridiplantae</taxon>
        <taxon>Streptophyta</taxon>
        <taxon>Embryophyta</taxon>
        <taxon>Tracheophyta</taxon>
        <taxon>Spermatophyta</taxon>
        <taxon>Magnoliopsida</taxon>
        <taxon>eudicotyledons</taxon>
        <taxon>Gunneridae</taxon>
        <taxon>Pentapetalae</taxon>
        <taxon>asterids</taxon>
        <taxon>lamiids</taxon>
        <taxon>Lamiales</taxon>
        <taxon>Scrophulariaceae</taxon>
        <taxon>Buddlejeae</taxon>
        <taxon>Buddleja</taxon>
    </lineage>
</organism>
<dbReference type="AlphaFoldDB" id="A0AAV6Y1I2"/>
<evidence type="ECO:0000313" key="1">
    <source>
        <dbReference type="EMBL" id="KAG8386302.1"/>
    </source>
</evidence>
<dbReference type="Proteomes" id="UP000826271">
    <property type="component" value="Unassembled WGS sequence"/>
</dbReference>
<sequence length="121" mass="13691">MNVCFADAFDEKHGASTSAEGSEDGFGDLVGHTMFEKGLNKRIWGEHYKVSGFSDVVVQVCKVAPIPGDEFFVEKQIKRKRKEVVSSLAFGRGGIIFGLWKRWYHLWPLKAHKSFALWKKG</sequence>
<gene>
    <name evidence="1" type="ORF">BUALT_Bualt03G0134900</name>
</gene>
<dbReference type="EMBL" id="WHWC01000003">
    <property type="protein sequence ID" value="KAG8386302.1"/>
    <property type="molecule type" value="Genomic_DNA"/>
</dbReference>
<accession>A0AAV6Y1I2</accession>
<keyword evidence="2" id="KW-1185">Reference proteome</keyword>
<name>A0AAV6Y1I2_9LAMI</name>
<evidence type="ECO:0000313" key="2">
    <source>
        <dbReference type="Proteomes" id="UP000826271"/>
    </source>
</evidence>
<protein>
    <submittedName>
        <fullName evidence="1">Uncharacterized protein</fullName>
    </submittedName>
</protein>
<comment type="caution">
    <text evidence="1">The sequence shown here is derived from an EMBL/GenBank/DDBJ whole genome shotgun (WGS) entry which is preliminary data.</text>
</comment>